<feature type="transmembrane region" description="Helical" evidence="1">
    <location>
        <begin position="292"/>
        <end position="320"/>
    </location>
</feature>
<feature type="transmembrane region" description="Helical" evidence="1">
    <location>
        <begin position="205"/>
        <end position="223"/>
    </location>
</feature>
<keyword evidence="1" id="KW-0812">Transmembrane</keyword>
<evidence type="ECO:0000313" key="3">
    <source>
        <dbReference type="Proteomes" id="UP000261208"/>
    </source>
</evidence>
<dbReference type="RefSeq" id="WP_117650663.1">
    <property type="nucleotide sequence ID" value="NZ_QSQQ01000036.1"/>
</dbReference>
<feature type="transmembrane region" description="Helical" evidence="1">
    <location>
        <begin position="244"/>
        <end position="272"/>
    </location>
</feature>
<gene>
    <name evidence="2" type="ORF">DXD10_16470</name>
</gene>
<keyword evidence="1" id="KW-0472">Membrane</keyword>
<dbReference type="AlphaFoldDB" id="A0A3E4M0N1"/>
<reference evidence="2 3" key="1">
    <citation type="submission" date="2018-08" db="EMBL/GenBank/DDBJ databases">
        <title>A genome reference for cultivated species of the human gut microbiota.</title>
        <authorList>
            <person name="Zou Y."/>
            <person name="Xue W."/>
            <person name="Luo G."/>
        </authorList>
    </citation>
    <scope>NUCLEOTIDE SEQUENCE [LARGE SCALE GENOMIC DNA]</scope>
    <source>
        <strain evidence="2 3">TF11-11</strain>
    </source>
</reference>
<keyword evidence="1" id="KW-1133">Transmembrane helix</keyword>
<accession>A0A3E4M0N1</accession>
<protein>
    <submittedName>
        <fullName evidence="2">ABC transporter permease</fullName>
    </submittedName>
</protein>
<organism evidence="2 3">
    <name type="scientific">Dorea formicigenerans</name>
    <dbReference type="NCBI Taxonomy" id="39486"/>
    <lineage>
        <taxon>Bacteria</taxon>
        <taxon>Bacillati</taxon>
        <taxon>Bacillota</taxon>
        <taxon>Clostridia</taxon>
        <taxon>Lachnospirales</taxon>
        <taxon>Lachnospiraceae</taxon>
        <taxon>Dorea</taxon>
    </lineage>
</organism>
<feature type="transmembrane region" description="Helical" evidence="1">
    <location>
        <begin position="332"/>
        <end position="354"/>
    </location>
</feature>
<evidence type="ECO:0000256" key="1">
    <source>
        <dbReference type="SAM" id="Phobius"/>
    </source>
</evidence>
<proteinExistence type="predicted"/>
<dbReference type="GO" id="GO:0005886">
    <property type="term" value="C:plasma membrane"/>
    <property type="evidence" value="ECO:0007669"/>
    <property type="project" value="UniProtKB-SubCell"/>
</dbReference>
<dbReference type="Proteomes" id="UP000261208">
    <property type="component" value="Unassembled WGS sequence"/>
</dbReference>
<feature type="transmembrane region" description="Helical" evidence="1">
    <location>
        <begin position="374"/>
        <end position="404"/>
    </location>
</feature>
<comment type="caution">
    <text evidence="2">The sequence shown here is derived from an EMBL/GenBank/DDBJ whole genome shotgun (WGS) entry which is preliminary data.</text>
</comment>
<sequence>MKILFILEFKKIIKKRMNAIVIIVCLLLVGVLFALPVYQYIILDTNGNQTSGSRAIELEKEYENTYAGKLTDNKISEDIAEYQALFNDPMNVSKDSTTESLTDNAYFKYFFPYLDYWKLINGNYVAPNAYDSSFSAIKNMDIEDGTDFYAARDKKISTLLNSEYSDWNFSDNEKDFWLNRISSIETPYEYGYHAGWEMLLNCAELFIIGIIGICICVSGTFSGEYQSGADSIILSSRYGKSKLITAKILAAFVYSLLIFTLFVLVGCGIQLVTFGTDGWDLPIQVLNSITPYSLTLLEATLIEVATLYLILLGMVSVTLLLSAKMKSSVPVLVINILIMMLPMFFGISETSGIWNRILVLLPYRAAQPVFSSDFYSYFGYPLGGLIFDIVTIRMLLYVVIAFLCMPFAKQTWKRHQVA</sequence>
<evidence type="ECO:0000313" key="2">
    <source>
        <dbReference type="EMBL" id="RGK43065.1"/>
    </source>
</evidence>
<name>A0A3E4M0N1_9FIRM</name>
<dbReference type="EMBL" id="QSQQ01000036">
    <property type="protein sequence ID" value="RGK43065.1"/>
    <property type="molecule type" value="Genomic_DNA"/>
</dbReference>
<dbReference type="GO" id="GO:0140359">
    <property type="term" value="F:ABC-type transporter activity"/>
    <property type="evidence" value="ECO:0007669"/>
    <property type="project" value="InterPro"/>
</dbReference>